<feature type="region of interest" description="Disordered" evidence="1">
    <location>
        <begin position="220"/>
        <end position="279"/>
    </location>
</feature>
<sequence length="733" mass="83031">MSTSTHPITILSDSDIKDAFSSTNTPDYILASPDYFPASTGNTFSDPSEDLSNNESPILLPQAPIAPPNVLPSSQVLSLSPMFDPRDFFLPEEILPPQKQARFLSSSSTDSSAPAQILWAIIHRSNTDYVERIWEEFVQSIQTFLADRKNLTTASRRKKKTTHLLILNVRFVGNYGIEIFGMSIPDALLTDEIKGAPYYGKCQEHVAKYHQYLDVEQCKEEEGGATESPKSIKGPARPVVIRDPDSGKIQLLPDVQGKGKEKRRTPMPTKASGHAKSPSLDAILALTDNEMDYDNVVSKIDTKDQDEGRARPNPRDYDEGQAGPNPGATNASTQQNPEQMDEEFTITAYPNNQENLKLPYKDPVILEEPASSTGTLSSLQIFEKELKFTNQFFVEKQQKEEPGKTNVETLVQSMVSVLIHQETSSIPLMTTLVIDLTIIVDPTLVKCIDELEQHMANLLRYNLALEERLDKHRSWLYKLENLNIPHQVSKAVDEIVIDAVDWAHEDYKKLYDALEKSLERDYSDQLLSNLEEARQKKRKRRDLPRTPFGSPPPQPPPLPPYEATSSSKSAASAPQSMAWTTYDTRYESVSVFETQELSLLDSLFQEDSFPDEQVHLFDDETPRMITYQRLIQEKIDVEKNWVTALVSAYETPAENSLLAKTGDIMNFLNWYCRQVNKTELTQEDLEGQAYKVVKAFYLDVIHLQFQMEECHKMLTDQVDWTNPEGDQVRVNVN</sequence>
<proteinExistence type="predicted"/>
<dbReference type="AlphaFoldDB" id="A0A6L2MUM9"/>
<accession>A0A6L2MUM9</accession>
<feature type="region of interest" description="Disordered" evidence="1">
    <location>
        <begin position="533"/>
        <end position="574"/>
    </location>
</feature>
<protein>
    <submittedName>
        <fullName evidence="2">Uncharacterized protein</fullName>
    </submittedName>
</protein>
<feature type="compositionally biased region" description="Pro residues" evidence="1">
    <location>
        <begin position="549"/>
        <end position="560"/>
    </location>
</feature>
<evidence type="ECO:0000256" key="1">
    <source>
        <dbReference type="SAM" id="MobiDB-lite"/>
    </source>
</evidence>
<feature type="compositionally biased region" description="Low complexity" evidence="1">
    <location>
        <begin position="563"/>
        <end position="574"/>
    </location>
</feature>
<evidence type="ECO:0000313" key="2">
    <source>
        <dbReference type="EMBL" id="GEU77530.1"/>
    </source>
</evidence>
<feature type="region of interest" description="Disordered" evidence="1">
    <location>
        <begin position="299"/>
        <end position="340"/>
    </location>
</feature>
<comment type="caution">
    <text evidence="2">The sequence shown here is derived from an EMBL/GenBank/DDBJ whole genome shotgun (WGS) entry which is preliminary data.</text>
</comment>
<dbReference type="EMBL" id="BKCJ010007493">
    <property type="protein sequence ID" value="GEU77530.1"/>
    <property type="molecule type" value="Genomic_DNA"/>
</dbReference>
<name>A0A6L2MUM9_TANCI</name>
<gene>
    <name evidence="2" type="ORF">Tci_049508</name>
</gene>
<reference evidence="2" key="1">
    <citation type="journal article" date="2019" name="Sci. Rep.">
        <title>Draft genome of Tanacetum cinerariifolium, the natural source of mosquito coil.</title>
        <authorList>
            <person name="Yamashiro T."/>
            <person name="Shiraishi A."/>
            <person name="Satake H."/>
            <person name="Nakayama K."/>
        </authorList>
    </citation>
    <scope>NUCLEOTIDE SEQUENCE</scope>
</reference>
<organism evidence="2">
    <name type="scientific">Tanacetum cinerariifolium</name>
    <name type="common">Dalmatian daisy</name>
    <name type="synonym">Chrysanthemum cinerariifolium</name>
    <dbReference type="NCBI Taxonomy" id="118510"/>
    <lineage>
        <taxon>Eukaryota</taxon>
        <taxon>Viridiplantae</taxon>
        <taxon>Streptophyta</taxon>
        <taxon>Embryophyta</taxon>
        <taxon>Tracheophyta</taxon>
        <taxon>Spermatophyta</taxon>
        <taxon>Magnoliopsida</taxon>
        <taxon>eudicotyledons</taxon>
        <taxon>Gunneridae</taxon>
        <taxon>Pentapetalae</taxon>
        <taxon>asterids</taxon>
        <taxon>campanulids</taxon>
        <taxon>Asterales</taxon>
        <taxon>Asteraceae</taxon>
        <taxon>Asteroideae</taxon>
        <taxon>Anthemideae</taxon>
        <taxon>Anthemidinae</taxon>
        <taxon>Tanacetum</taxon>
    </lineage>
</organism>
<feature type="compositionally biased region" description="Basic and acidic residues" evidence="1">
    <location>
        <begin position="300"/>
        <end position="318"/>
    </location>
</feature>
<feature type="compositionally biased region" description="Polar residues" evidence="1">
    <location>
        <begin position="327"/>
        <end position="338"/>
    </location>
</feature>